<dbReference type="EMBL" id="KL198038">
    <property type="protein sequence ID" value="KDQ14415.1"/>
    <property type="molecule type" value="Genomic_DNA"/>
</dbReference>
<feature type="compositionally biased region" description="Low complexity" evidence="1">
    <location>
        <begin position="8"/>
        <end position="23"/>
    </location>
</feature>
<accession>A0A067MI87</accession>
<reference evidence="4" key="1">
    <citation type="journal article" date="2014" name="Proc. Natl. Acad. Sci. U.S.A.">
        <title>Extensive sampling of basidiomycete genomes demonstrates inadequacy of the white-rot/brown-rot paradigm for wood decay fungi.</title>
        <authorList>
            <person name="Riley R."/>
            <person name="Salamov A.A."/>
            <person name="Brown D.W."/>
            <person name="Nagy L.G."/>
            <person name="Floudas D."/>
            <person name="Held B.W."/>
            <person name="Levasseur A."/>
            <person name="Lombard V."/>
            <person name="Morin E."/>
            <person name="Otillar R."/>
            <person name="Lindquist E.A."/>
            <person name="Sun H."/>
            <person name="LaButti K.M."/>
            <person name="Schmutz J."/>
            <person name="Jabbour D."/>
            <person name="Luo H."/>
            <person name="Baker S.E."/>
            <person name="Pisabarro A.G."/>
            <person name="Walton J.D."/>
            <person name="Blanchette R.A."/>
            <person name="Henrissat B."/>
            <person name="Martin F."/>
            <person name="Cullen D."/>
            <person name="Hibbett D.S."/>
            <person name="Grigoriev I.V."/>
        </authorList>
    </citation>
    <scope>NUCLEOTIDE SEQUENCE [LARGE SCALE GENOMIC DNA]</scope>
    <source>
        <strain evidence="4">FD-172 SS1</strain>
    </source>
</reference>
<feature type="domain" description="C2H2-type" evidence="2">
    <location>
        <begin position="162"/>
        <end position="184"/>
    </location>
</feature>
<evidence type="ECO:0000313" key="3">
    <source>
        <dbReference type="EMBL" id="KDQ14415.1"/>
    </source>
</evidence>
<dbReference type="HOGENOM" id="CLU_1283066_0_0_1"/>
<dbReference type="Proteomes" id="UP000027195">
    <property type="component" value="Unassembled WGS sequence"/>
</dbReference>
<evidence type="ECO:0000313" key="4">
    <source>
        <dbReference type="Proteomes" id="UP000027195"/>
    </source>
</evidence>
<dbReference type="AlphaFoldDB" id="A0A067MI87"/>
<evidence type="ECO:0000259" key="2">
    <source>
        <dbReference type="PROSITE" id="PS00028"/>
    </source>
</evidence>
<dbReference type="PROSITE" id="PS00028">
    <property type="entry name" value="ZINC_FINGER_C2H2_1"/>
    <property type="match status" value="1"/>
</dbReference>
<keyword evidence="4" id="KW-1185">Reference proteome</keyword>
<sequence length="215" mass="23454">MPSVSVFSASRSPDPTAPTTPRRTSTHIWFDSAKKSDPNNIYSEACTDKTAEEGEAPSKSDEGNADTKCTHSKVDTSIEYIGSDDPPSPLPAPGKHQKFTADTDEVLIDEINSQGFLKDVAATIGTQPTQHKLTQSDKTQDICAFFDSPFTPAGSHGMKRNCKKCKSSLMDSHSTLHHHCKAYHQAQPPSLRGPPHHSMPLLTLRSVQSLSYFSD</sequence>
<protein>
    <recommendedName>
        <fullName evidence="2">C2H2-type domain-containing protein</fullName>
    </recommendedName>
</protein>
<proteinExistence type="predicted"/>
<feature type="region of interest" description="Disordered" evidence="1">
    <location>
        <begin position="1"/>
        <end position="89"/>
    </location>
</feature>
<organism evidence="3 4">
    <name type="scientific">Botryobasidium botryosum (strain FD-172 SS1)</name>
    <dbReference type="NCBI Taxonomy" id="930990"/>
    <lineage>
        <taxon>Eukaryota</taxon>
        <taxon>Fungi</taxon>
        <taxon>Dikarya</taxon>
        <taxon>Basidiomycota</taxon>
        <taxon>Agaricomycotina</taxon>
        <taxon>Agaricomycetes</taxon>
        <taxon>Cantharellales</taxon>
        <taxon>Botryobasidiaceae</taxon>
        <taxon>Botryobasidium</taxon>
    </lineage>
</organism>
<dbReference type="InParanoid" id="A0A067MI87"/>
<evidence type="ECO:0000256" key="1">
    <source>
        <dbReference type="SAM" id="MobiDB-lite"/>
    </source>
</evidence>
<name>A0A067MI87_BOTB1</name>
<gene>
    <name evidence="3" type="ORF">BOTBODRAFT_174897</name>
</gene>
<dbReference type="InterPro" id="IPR013087">
    <property type="entry name" value="Znf_C2H2_type"/>
</dbReference>
<feature type="compositionally biased region" description="Basic and acidic residues" evidence="1">
    <location>
        <begin position="46"/>
        <end position="62"/>
    </location>
</feature>